<dbReference type="PANTHER" id="PTHR21428">
    <property type="entry name" value="MEDIATOR OF RNA POLYMERASE II TRANSCRIPTION SUBUNIT 7"/>
    <property type="match status" value="1"/>
</dbReference>
<keyword evidence="7 8" id="KW-0539">Nucleus</keyword>
<reference evidence="10" key="1">
    <citation type="submission" date="2009-11" db="EMBL/GenBank/DDBJ databases">
        <authorList>
            <consortium name="The Broad Institute Genome Sequencing Platform"/>
            <person name="Ward D."/>
            <person name="Feldgarden M."/>
            <person name="Earl A."/>
            <person name="Young S.K."/>
            <person name="Zeng Q."/>
            <person name="Koehrsen M."/>
            <person name="Alvarado L."/>
            <person name="Berlin A."/>
            <person name="Bochicchio J."/>
            <person name="Borenstein D."/>
            <person name="Chapman S.B."/>
            <person name="Chen Z."/>
            <person name="Engels R."/>
            <person name="Freedman E."/>
            <person name="Gellesch M."/>
            <person name="Goldberg J."/>
            <person name="Griggs A."/>
            <person name="Gujja S."/>
            <person name="Heilman E."/>
            <person name="Heiman D."/>
            <person name="Hepburn T."/>
            <person name="Howarth C."/>
            <person name="Jen D."/>
            <person name="Larson L."/>
            <person name="Lewis B."/>
            <person name="Mehta T."/>
            <person name="Park D."/>
            <person name="Pearson M."/>
            <person name="Roberts A."/>
            <person name="Saif S."/>
            <person name="Shea T."/>
            <person name="Shenoy N."/>
            <person name="Sisk P."/>
            <person name="Stolte C."/>
            <person name="Sykes S."/>
            <person name="Thomson T."/>
            <person name="Walk T."/>
            <person name="White J."/>
            <person name="Yandava C."/>
            <person name="Izard J."/>
            <person name="Baranova O.V."/>
            <person name="Blanton J.M."/>
            <person name="Tanner A.C."/>
            <person name="Dewhirst F.E."/>
            <person name="Haas B."/>
            <person name="Nusbaum C."/>
            <person name="Birren B."/>
        </authorList>
    </citation>
    <scope>NUCLEOTIDE SEQUENCE [LARGE SCALE GENOMIC DNA]</scope>
    <source>
        <strain evidence="10">1-1 BBBD Race 1</strain>
    </source>
</reference>
<comment type="function">
    <text evidence="8">Component of the Mediator complex, a coactivator involved in the regulated transcription of nearly all RNA polymerase II-dependent genes. Mediator functions as a bridge to convey information from gene-specific regulatory proteins to the basal RNA polymerase II transcription machinery.</text>
</comment>
<accession>A0A0C4EKG4</accession>
<evidence type="ECO:0000256" key="7">
    <source>
        <dbReference type="ARBA" id="ARBA00023242"/>
    </source>
</evidence>
<keyword evidence="4 8" id="KW-0805">Transcription regulation</keyword>
<reference evidence="11 12" key="3">
    <citation type="journal article" date="2017" name="G3 (Bethesda)">
        <title>Comparative analysis highlights variable genome content of wheat rusts and divergence of the mating loci.</title>
        <authorList>
            <person name="Cuomo C.A."/>
            <person name="Bakkeren G."/>
            <person name="Khalil H.B."/>
            <person name="Panwar V."/>
            <person name="Joly D."/>
            <person name="Linning R."/>
            <person name="Sakthikumar S."/>
            <person name="Song X."/>
            <person name="Adiconis X."/>
            <person name="Fan L."/>
            <person name="Goldberg J.M."/>
            <person name="Levin J.Z."/>
            <person name="Young S."/>
            <person name="Zeng Q."/>
            <person name="Anikster Y."/>
            <person name="Bruce M."/>
            <person name="Wang M."/>
            <person name="Yin C."/>
            <person name="McCallum B."/>
            <person name="Szabo L.J."/>
            <person name="Hulbert S."/>
            <person name="Chen X."/>
            <person name="Fellers J.P."/>
        </authorList>
    </citation>
    <scope>NUCLEOTIDE SEQUENCE</scope>
    <source>
        <strain evidence="12">Isolate 1-1 / race 1 (BBBD)</strain>
        <strain evidence="11">isolate 1-1 / race 1 (BBBD)</strain>
    </source>
</reference>
<dbReference type="VEuPathDB" id="FungiDB:PTTG_01239"/>
<evidence type="ECO:0000256" key="5">
    <source>
        <dbReference type="ARBA" id="ARBA00023159"/>
    </source>
</evidence>
<evidence type="ECO:0000256" key="3">
    <source>
        <dbReference type="ARBA" id="ARBA00020631"/>
    </source>
</evidence>
<evidence type="ECO:0000256" key="9">
    <source>
        <dbReference type="SAM" id="MobiDB-lite"/>
    </source>
</evidence>
<dbReference type="OMA" id="RERCESM"/>
<keyword evidence="5 8" id="KW-0010">Activator</keyword>
<dbReference type="InterPro" id="IPR009244">
    <property type="entry name" value="Mediatior_Med7"/>
</dbReference>
<keyword evidence="6 8" id="KW-0804">Transcription</keyword>
<evidence type="ECO:0000256" key="4">
    <source>
        <dbReference type="ARBA" id="ARBA00023015"/>
    </source>
</evidence>
<dbReference type="GO" id="GO:0006357">
    <property type="term" value="P:regulation of transcription by RNA polymerase II"/>
    <property type="evidence" value="ECO:0007669"/>
    <property type="project" value="InterPro"/>
</dbReference>
<dbReference type="Proteomes" id="UP000005240">
    <property type="component" value="Unassembled WGS sequence"/>
</dbReference>
<evidence type="ECO:0000256" key="6">
    <source>
        <dbReference type="ARBA" id="ARBA00023163"/>
    </source>
</evidence>
<dbReference type="Gene3D" id="6.10.140.1520">
    <property type="match status" value="1"/>
</dbReference>
<dbReference type="GO" id="GO:0070847">
    <property type="term" value="C:core mediator complex"/>
    <property type="evidence" value="ECO:0007669"/>
    <property type="project" value="TreeGrafter"/>
</dbReference>
<dbReference type="Gene3D" id="6.10.140.200">
    <property type="match status" value="1"/>
</dbReference>
<dbReference type="InterPro" id="IPR044888">
    <property type="entry name" value="Mediatior_Med7_sf"/>
</dbReference>
<dbReference type="GO" id="GO:0003712">
    <property type="term" value="F:transcription coregulator activity"/>
    <property type="evidence" value="ECO:0007669"/>
    <property type="project" value="InterPro"/>
</dbReference>
<dbReference type="AlphaFoldDB" id="A0A0C4EKG4"/>
<dbReference type="STRING" id="630390.A0A0C4EKG4"/>
<comment type="similarity">
    <text evidence="2 8">Belongs to the Mediator complex subunit 7 family.</text>
</comment>
<comment type="subcellular location">
    <subcellularLocation>
        <location evidence="1 8">Nucleus</location>
    </subcellularLocation>
</comment>
<evidence type="ECO:0000313" key="10">
    <source>
        <dbReference type="EMBL" id="OAV98037.1"/>
    </source>
</evidence>
<sequence>MESNEVNSSFFPPPPPRHKHFTNHNLAQARRLVSITPSESLAAPFDPSAQARILGLDEQQDSNEEQIDLRTLVHPPNLDWIRENGGWTAFGDREPWPGSVPQTSLEGMPKLYDPSLDRKQALQSLLNTLIHAYLQLLSVLSTQGPVSLAPSDPSSTGGGTGTQTDQIVSHIELAAFNIHGLCNELRPRQARETLKLMLRHQANDKRTNAARVLSTCAELREQLAALKPAPTDLLSSGNSEDEEDGKGGQDEKDARLDTTRQPSAPARSSAARYDYALLASLVPLPPPRQSST</sequence>
<evidence type="ECO:0000256" key="2">
    <source>
        <dbReference type="ARBA" id="ARBA00009994"/>
    </source>
</evidence>
<dbReference type="EMBL" id="ADAS02000009">
    <property type="protein sequence ID" value="OAV98037.1"/>
    <property type="molecule type" value="Genomic_DNA"/>
</dbReference>
<dbReference type="PANTHER" id="PTHR21428:SF11">
    <property type="entry name" value="MEDIATOR OF RNA POLYMERASE II TRANSCRIPTION SUBUNIT 7"/>
    <property type="match status" value="1"/>
</dbReference>
<protein>
    <recommendedName>
        <fullName evidence="3 8">Mediator of RNA polymerase II transcription subunit 7</fullName>
    </recommendedName>
</protein>
<dbReference type="SUPFAM" id="SSF140718">
    <property type="entry name" value="Mediator hinge subcomplex-like"/>
    <property type="match status" value="1"/>
</dbReference>
<evidence type="ECO:0000313" key="12">
    <source>
        <dbReference type="Proteomes" id="UP000005240"/>
    </source>
</evidence>
<dbReference type="EnsemblFungi" id="PTTG_01239-t43_1">
    <property type="protein sequence ID" value="PTTG_01239-t43_1-p1"/>
    <property type="gene ID" value="PTTG_01239"/>
</dbReference>
<proteinExistence type="inferred from homology"/>
<organism evidence="10">
    <name type="scientific">Puccinia triticina (isolate 1-1 / race 1 (BBBD))</name>
    <name type="common">Brown leaf rust fungus</name>
    <dbReference type="NCBI Taxonomy" id="630390"/>
    <lineage>
        <taxon>Eukaryota</taxon>
        <taxon>Fungi</taxon>
        <taxon>Dikarya</taxon>
        <taxon>Basidiomycota</taxon>
        <taxon>Pucciniomycotina</taxon>
        <taxon>Pucciniomycetes</taxon>
        <taxon>Pucciniales</taxon>
        <taxon>Pucciniaceae</taxon>
        <taxon>Puccinia</taxon>
    </lineage>
</organism>
<comment type="subunit">
    <text evidence="8">Component of the Mediator complex.</text>
</comment>
<feature type="region of interest" description="Disordered" evidence="9">
    <location>
        <begin position="227"/>
        <end position="270"/>
    </location>
</feature>
<feature type="region of interest" description="Disordered" evidence="9">
    <location>
        <begin position="1"/>
        <end position="21"/>
    </location>
</feature>
<reference evidence="11" key="4">
    <citation type="submission" date="2025-05" db="UniProtKB">
        <authorList>
            <consortium name="EnsemblFungi"/>
        </authorList>
    </citation>
    <scope>IDENTIFICATION</scope>
    <source>
        <strain evidence="11">isolate 1-1 / race 1 (BBBD)</strain>
    </source>
</reference>
<name>A0A0C4EKG4_PUCT1</name>
<evidence type="ECO:0000313" key="11">
    <source>
        <dbReference type="EnsemblFungi" id="PTTG_01239-t43_1-p1"/>
    </source>
</evidence>
<evidence type="ECO:0000256" key="8">
    <source>
        <dbReference type="RuleBase" id="RU364060"/>
    </source>
</evidence>
<evidence type="ECO:0000256" key="1">
    <source>
        <dbReference type="ARBA" id="ARBA00004123"/>
    </source>
</evidence>
<keyword evidence="12" id="KW-1185">Reference proteome</keyword>
<reference evidence="10" key="2">
    <citation type="submission" date="2016-05" db="EMBL/GenBank/DDBJ databases">
        <title>Comparative analysis highlights variable genome content of wheat rusts and divergence of the mating loci.</title>
        <authorList>
            <person name="Cuomo C.A."/>
            <person name="Bakkeren G."/>
            <person name="Szabo L."/>
            <person name="Khalil H."/>
            <person name="Joly D."/>
            <person name="Goldberg J."/>
            <person name="Young S."/>
            <person name="Zeng Q."/>
            <person name="Fellers J."/>
        </authorList>
    </citation>
    <scope>NUCLEOTIDE SEQUENCE [LARGE SCALE GENOMIC DNA]</scope>
    <source>
        <strain evidence="10">1-1 BBBD Race 1</strain>
    </source>
</reference>
<dbReference type="GO" id="GO:0016592">
    <property type="term" value="C:mediator complex"/>
    <property type="evidence" value="ECO:0007669"/>
    <property type="project" value="InterPro"/>
</dbReference>
<feature type="compositionally biased region" description="Basic and acidic residues" evidence="9">
    <location>
        <begin position="245"/>
        <end position="258"/>
    </location>
</feature>
<dbReference type="InterPro" id="IPR037212">
    <property type="entry name" value="Med7/Med21-like"/>
</dbReference>
<dbReference type="OrthoDB" id="10253553at2759"/>
<gene>
    <name evidence="10" type="ORF">PTTG_01239</name>
</gene>
<dbReference type="Pfam" id="PF05983">
    <property type="entry name" value="Med7"/>
    <property type="match status" value="1"/>
</dbReference>